<feature type="region of interest" description="Disordered" evidence="1">
    <location>
        <begin position="1"/>
        <end position="40"/>
    </location>
</feature>
<protein>
    <recommendedName>
        <fullName evidence="5">Uroporphyrin-III methyltransferase</fullName>
    </recommendedName>
</protein>
<dbReference type="Pfam" id="PF04375">
    <property type="entry name" value="HemX"/>
    <property type="match status" value="1"/>
</dbReference>
<dbReference type="STRING" id="1513271.XM47_04495"/>
<proteinExistence type="predicted"/>
<keyword evidence="2" id="KW-0472">Membrane</keyword>
<accession>A0A0J8GU38</accession>
<dbReference type="Proteomes" id="UP000037600">
    <property type="component" value="Unassembled WGS sequence"/>
</dbReference>
<dbReference type="EMBL" id="LAZL01000005">
    <property type="protein sequence ID" value="KMT66257.1"/>
    <property type="molecule type" value="Genomic_DNA"/>
</dbReference>
<reference evidence="3 4" key="1">
    <citation type="submission" date="2015-04" db="EMBL/GenBank/DDBJ databases">
        <title>Draft Genome Sequence of the Novel Agar-Digesting Marine Bacterium Q1.</title>
        <authorList>
            <person name="Li Y."/>
            <person name="Li D."/>
            <person name="Chen G."/>
            <person name="Du Z."/>
        </authorList>
    </citation>
    <scope>NUCLEOTIDE SEQUENCE [LARGE SCALE GENOMIC DNA]</scope>
    <source>
        <strain evidence="3 4">Q1</strain>
    </source>
</reference>
<feature type="compositionally biased region" description="Basic and acidic residues" evidence="1">
    <location>
        <begin position="1"/>
        <end position="18"/>
    </location>
</feature>
<name>A0A0J8GU38_9ALTE</name>
<organism evidence="3 4">
    <name type="scientific">Catenovulum maritimum</name>
    <dbReference type="NCBI Taxonomy" id="1513271"/>
    <lineage>
        <taxon>Bacteria</taxon>
        <taxon>Pseudomonadati</taxon>
        <taxon>Pseudomonadota</taxon>
        <taxon>Gammaproteobacteria</taxon>
        <taxon>Alteromonadales</taxon>
        <taxon>Alteromonadaceae</taxon>
        <taxon>Catenovulum</taxon>
    </lineage>
</organism>
<dbReference type="RefSeq" id="WP_172656503.1">
    <property type="nucleotide sequence ID" value="NZ_KQ130484.1"/>
</dbReference>
<evidence type="ECO:0000256" key="2">
    <source>
        <dbReference type="SAM" id="Phobius"/>
    </source>
</evidence>
<feature type="compositionally biased region" description="Basic and acidic residues" evidence="1">
    <location>
        <begin position="27"/>
        <end position="40"/>
    </location>
</feature>
<keyword evidence="4" id="KW-1185">Reference proteome</keyword>
<keyword evidence="2" id="KW-0812">Transmembrane</keyword>
<dbReference type="PANTHER" id="PTHR38043">
    <property type="entry name" value="PROTEIN HEMX"/>
    <property type="match status" value="1"/>
</dbReference>
<dbReference type="AlphaFoldDB" id="A0A0J8GU38"/>
<evidence type="ECO:0000256" key="1">
    <source>
        <dbReference type="SAM" id="MobiDB-lite"/>
    </source>
</evidence>
<dbReference type="InterPro" id="IPR007470">
    <property type="entry name" value="HemX"/>
</dbReference>
<evidence type="ECO:0008006" key="5">
    <source>
        <dbReference type="Google" id="ProtNLM"/>
    </source>
</evidence>
<sequence length="376" mass="42401">MTDKKEEISAPVELRVEATSENTIPHSKVEAQAKPEVEDKPESGISYSGIFALLIAACAAGLSGWLYWQQTQLEALLDQRQSAVLNAVENSQEAINHDITRRLDTLSQKLNDDIDKRNQDTQIALDQISSKKSTSTEESVLIDVKYLITLASRKLYIEQDKQSTIATLRLAQARANDISSASWFQLKQIIADDIGTVESINEADIEGIFFTITELIRQVMFLPLNESQLPKLTQEIAQKEITDTPSMSNLTNSFEDFLESFLPKKREATAEAMLTPAQEANIRQNLISKLNQVQWAALHRKQQVYRVGIQQTLDWITLYYQKDDPAIKNILVQLAGLHEQELNRNYNLLKINSLIEAEKLLVSISNNSNADTNLNE</sequence>
<evidence type="ECO:0000313" key="4">
    <source>
        <dbReference type="Proteomes" id="UP000037600"/>
    </source>
</evidence>
<keyword evidence="2" id="KW-1133">Transmembrane helix</keyword>
<dbReference type="PANTHER" id="PTHR38043:SF1">
    <property type="entry name" value="PROTEIN HEMX"/>
    <property type="match status" value="1"/>
</dbReference>
<gene>
    <name evidence="3" type="ORF">XM47_04495</name>
</gene>
<evidence type="ECO:0000313" key="3">
    <source>
        <dbReference type="EMBL" id="KMT66257.1"/>
    </source>
</evidence>
<comment type="caution">
    <text evidence="3">The sequence shown here is derived from an EMBL/GenBank/DDBJ whole genome shotgun (WGS) entry which is preliminary data.</text>
</comment>
<feature type="transmembrane region" description="Helical" evidence="2">
    <location>
        <begin position="45"/>
        <end position="68"/>
    </location>
</feature>